<feature type="compositionally biased region" description="Basic and acidic residues" evidence="1">
    <location>
        <begin position="35"/>
        <end position="48"/>
    </location>
</feature>
<name>A0A9Q1QGG6_9CARY</name>
<keyword evidence="3" id="KW-1185">Reference proteome</keyword>
<reference evidence="2" key="1">
    <citation type="submission" date="2022-04" db="EMBL/GenBank/DDBJ databases">
        <title>Carnegiea gigantea Genome sequencing and assembly v2.</title>
        <authorList>
            <person name="Copetti D."/>
            <person name="Sanderson M.J."/>
            <person name="Burquez A."/>
            <person name="Wojciechowski M.F."/>
        </authorList>
    </citation>
    <scope>NUCLEOTIDE SEQUENCE</scope>
    <source>
        <strain evidence="2">SGP5-SGP5p</strain>
        <tissue evidence="2">Aerial part</tissue>
    </source>
</reference>
<proteinExistence type="predicted"/>
<protein>
    <submittedName>
        <fullName evidence="2">Uncharacterized protein</fullName>
    </submittedName>
</protein>
<gene>
    <name evidence="2" type="ORF">Cgig2_026369</name>
</gene>
<feature type="compositionally biased region" description="Basic and acidic residues" evidence="1">
    <location>
        <begin position="275"/>
        <end position="287"/>
    </location>
</feature>
<organism evidence="2 3">
    <name type="scientific">Carnegiea gigantea</name>
    <dbReference type="NCBI Taxonomy" id="171969"/>
    <lineage>
        <taxon>Eukaryota</taxon>
        <taxon>Viridiplantae</taxon>
        <taxon>Streptophyta</taxon>
        <taxon>Embryophyta</taxon>
        <taxon>Tracheophyta</taxon>
        <taxon>Spermatophyta</taxon>
        <taxon>Magnoliopsida</taxon>
        <taxon>eudicotyledons</taxon>
        <taxon>Gunneridae</taxon>
        <taxon>Pentapetalae</taxon>
        <taxon>Caryophyllales</taxon>
        <taxon>Cactineae</taxon>
        <taxon>Cactaceae</taxon>
        <taxon>Cactoideae</taxon>
        <taxon>Echinocereeae</taxon>
        <taxon>Carnegiea</taxon>
    </lineage>
</organism>
<dbReference type="OrthoDB" id="1748457at2759"/>
<accession>A0A9Q1QGG6</accession>
<feature type="region of interest" description="Disordered" evidence="1">
    <location>
        <begin position="256"/>
        <end position="287"/>
    </location>
</feature>
<feature type="compositionally biased region" description="Acidic residues" evidence="1">
    <location>
        <begin position="261"/>
        <end position="274"/>
    </location>
</feature>
<dbReference type="Proteomes" id="UP001153076">
    <property type="component" value="Unassembled WGS sequence"/>
</dbReference>
<feature type="region of interest" description="Disordered" evidence="1">
    <location>
        <begin position="23"/>
        <end position="72"/>
    </location>
</feature>
<sequence length="287" mass="32629">MAVAVLLTLEVPLPHFRADQFLVRKRPPQTSPKPLHPEREQREDRKWVEEEEEEDDAGEAEGGNSEKGGEGGRKECVALSWWTAAKKREGPEREEGVRDVVIEWWNFSPKEKTRCLDLPIGQLGEIRHMVVGNRIVFTIVSIEVQTMELRKHHISLQNEVTYVRGSRSGSDDDDSAFKALKLDRGANMLHSMINVGSVSLPVLPSVYYANIFALLPLFRFLDLLNHPKPNDWRGKLCPYYEDLGIIFGKDRALEKNVQGPEEIEDDVNEEEENEESSKKDEPGSLSA</sequence>
<dbReference type="PANTHER" id="PTHR46250">
    <property type="entry name" value="MYB/SANT-LIKE DNA-BINDING DOMAIN PROTEIN-RELATED"/>
    <property type="match status" value="1"/>
</dbReference>
<evidence type="ECO:0000256" key="1">
    <source>
        <dbReference type="SAM" id="MobiDB-lite"/>
    </source>
</evidence>
<dbReference type="AlphaFoldDB" id="A0A9Q1QGG6"/>
<dbReference type="EMBL" id="JAKOGI010000163">
    <property type="protein sequence ID" value="KAJ8441568.1"/>
    <property type="molecule type" value="Genomic_DNA"/>
</dbReference>
<feature type="compositionally biased region" description="Acidic residues" evidence="1">
    <location>
        <begin position="49"/>
        <end position="59"/>
    </location>
</feature>
<dbReference type="PANTHER" id="PTHR46250:SF15">
    <property type="entry name" value="OS01G0523800 PROTEIN"/>
    <property type="match status" value="1"/>
</dbReference>
<evidence type="ECO:0000313" key="2">
    <source>
        <dbReference type="EMBL" id="KAJ8441568.1"/>
    </source>
</evidence>
<comment type="caution">
    <text evidence="2">The sequence shown here is derived from an EMBL/GenBank/DDBJ whole genome shotgun (WGS) entry which is preliminary data.</text>
</comment>
<evidence type="ECO:0000313" key="3">
    <source>
        <dbReference type="Proteomes" id="UP001153076"/>
    </source>
</evidence>